<gene>
    <name evidence="1" type="ORF">GCM10011489_20320</name>
</gene>
<sequence length="365" mass="39248">MSALTVTVVTLTFTQCTRSGHHTTVTPQSISSRVAATPAGLTLDGHPWWPTGFNAYQLASNHALNPGCGATNDPEAYFASLPPHSLTRFNAFAALAVNVDTGRADFRAIDDVFAAAKRHDQFVVPVLAAGDGACEGDHFKDRDWFASGWHSTPASLHQTFSQWVATAVTRWRNEPTLAGWTLVGEPEPLICTSFDCGESARRCPDDATAVLRRFVDTAGDELRRLDSQHPIWGGQTGGGQCGTAGDEYTTIAASPDMDVLEYHDYGADGVPLPGDRYNGLARRIQQAKEVAKPLVVAEIGENAGSCRSLQTRADNVRTKIIGQRQAGTDGALLWAWVPDPRPQDCTFDIGLGDPLYSVVADLAEP</sequence>
<reference evidence="1" key="2">
    <citation type="submission" date="2020-09" db="EMBL/GenBank/DDBJ databases">
        <authorList>
            <person name="Sun Q."/>
            <person name="Zhou Y."/>
        </authorList>
    </citation>
    <scope>NUCLEOTIDE SEQUENCE</scope>
    <source>
        <strain evidence="1">CGMCC 1.12827</strain>
    </source>
</reference>
<dbReference type="SUPFAM" id="SSF51445">
    <property type="entry name" value="(Trans)glycosidases"/>
    <property type="match status" value="1"/>
</dbReference>
<dbReference type="Proteomes" id="UP000621454">
    <property type="component" value="Unassembled WGS sequence"/>
</dbReference>
<dbReference type="Gene3D" id="3.20.20.80">
    <property type="entry name" value="Glycosidases"/>
    <property type="match status" value="1"/>
</dbReference>
<accession>A0A916T4X8</accession>
<organism evidence="1 2">
    <name type="scientific">Gordonia jinhuaensis</name>
    <dbReference type="NCBI Taxonomy" id="1517702"/>
    <lineage>
        <taxon>Bacteria</taxon>
        <taxon>Bacillati</taxon>
        <taxon>Actinomycetota</taxon>
        <taxon>Actinomycetes</taxon>
        <taxon>Mycobacteriales</taxon>
        <taxon>Gordoniaceae</taxon>
        <taxon>Gordonia</taxon>
    </lineage>
</organism>
<name>A0A916T4X8_9ACTN</name>
<proteinExistence type="predicted"/>
<evidence type="ECO:0000313" key="2">
    <source>
        <dbReference type="Proteomes" id="UP000621454"/>
    </source>
</evidence>
<keyword evidence="2" id="KW-1185">Reference proteome</keyword>
<protein>
    <recommendedName>
        <fullName evidence="3">Beta-mannosidase</fullName>
    </recommendedName>
</protein>
<evidence type="ECO:0008006" key="3">
    <source>
        <dbReference type="Google" id="ProtNLM"/>
    </source>
</evidence>
<dbReference type="EMBL" id="BMGC01000012">
    <property type="protein sequence ID" value="GGB32055.1"/>
    <property type="molecule type" value="Genomic_DNA"/>
</dbReference>
<reference evidence="1" key="1">
    <citation type="journal article" date="2014" name="Int. J. Syst. Evol. Microbiol.">
        <title>Complete genome sequence of Corynebacterium casei LMG S-19264T (=DSM 44701T), isolated from a smear-ripened cheese.</title>
        <authorList>
            <consortium name="US DOE Joint Genome Institute (JGI-PGF)"/>
            <person name="Walter F."/>
            <person name="Albersmeier A."/>
            <person name="Kalinowski J."/>
            <person name="Ruckert C."/>
        </authorList>
    </citation>
    <scope>NUCLEOTIDE SEQUENCE</scope>
    <source>
        <strain evidence="1">CGMCC 1.12827</strain>
    </source>
</reference>
<dbReference type="InterPro" id="IPR017853">
    <property type="entry name" value="GH"/>
</dbReference>
<dbReference type="AlphaFoldDB" id="A0A916T4X8"/>
<evidence type="ECO:0000313" key="1">
    <source>
        <dbReference type="EMBL" id="GGB32055.1"/>
    </source>
</evidence>
<comment type="caution">
    <text evidence="1">The sequence shown here is derived from an EMBL/GenBank/DDBJ whole genome shotgun (WGS) entry which is preliminary data.</text>
</comment>